<proteinExistence type="predicted"/>
<dbReference type="Proteomes" id="UP000182783">
    <property type="component" value="Unassembled WGS sequence"/>
</dbReference>
<gene>
    <name evidence="1" type="ORF">SAMN05216191_101795</name>
</gene>
<accession>A0A1G9HC29</accession>
<dbReference type="EMBL" id="FNGM01000001">
    <property type="protein sequence ID" value="SDL10588.1"/>
    <property type="molecule type" value="Genomic_DNA"/>
</dbReference>
<dbReference type="AlphaFoldDB" id="A0A1G9HC29"/>
<reference evidence="1 2" key="1">
    <citation type="submission" date="2016-10" db="EMBL/GenBank/DDBJ databases">
        <authorList>
            <person name="de Groot N.N."/>
        </authorList>
    </citation>
    <scope>NUCLEOTIDE SEQUENCE [LARGE SCALE GENOMIC DNA]</scope>
    <source>
        <strain evidence="1 2">CGMCC 1.10239</strain>
    </source>
</reference>
<evidence type="ECO:0000313" key="2">
    <source>
        <dbReference type="Proteomes" id="UP000182783"/>
    </source>
</evidence>
<organism evidence="1 2">
    <name type="scientific">Paenibacillus jilunlii</name>
    <dbReference type="NCBI Taxonomy" id="682956"/>
    <lineage>
        <taxon>Bacteria</taxon>
        <taxon>Bacillati</taxon>
        <taxon>Bacillota</taxon>
        <taxon>Bacilli</taxon>
        <taxon>Bacillales</taxon>
        <taxon>Paenibacillaceae</taxon>
        <taxon>Paenibacillus</taxon>
    </lineage>
</organism>
<protein>
    <submittedName>
        <fullName evidence="1">Uncharacterized protein</fullName>
    </submittedName>
</protein>
<evidence type="ECO:0000313" key="1">
    <source>
        <dbReference type="EMBL" id="SDL10588.1"/>
    </source>
</evidence>
<name>A0A1G9HC29_9BACL</name>
<sequence>MELEERKRPPLSADFHREQRYKSRNLQTTAAGSPNILRSPDEVPNVKILSSLYMIRRNNCNYIPCDPYTKRM</sequence>
<dbReference type="OrthoDB" id="3005235at2"/>